<dbReference type="InterPro" id="IPR023394">
    <property type="entry name" value="Sec7_C_sf"/>
</dbReference>
<evidence type="ECO:0000259" key="2">
    <source>
        <dbReference type="PROSITE" id="PS50190"/>
    </source>
</evidence>
<dbReference type="InterPro" id="IPR000904">
    <property type="entry name" value="Sec7_dom"/>
</dbReference>
<dbReference type="PROSITE" id="PS50190">
    <property type="entry name" value="SEC7"/>
    <property type="match status" value="1"/>
</dbReference>
<comment type="caution">
    <text evidence="3">The sequence shown here is derived from an EMBL/GenBank/DDBJ whole genome shotgun (WGS) entry which is preliminary data.</text>
</comment>
<dbReference type="SUPFAM" id="SSF48425">
    <property type="entry name" value="Sec7 domain"/>
    <property type="match status" value="1"/>
</dbReference>
<feature type="domain" description="SEC7" evidence="2">
    <location>
        <begin position="28"/>
        <end position="212"/>
    </location>
</feature>
<dbReference type="AlphaFoldDB" id="A0AAV1VD95"/>
<proteinExistence type="predicted"/>
<reference evidence="3" key="1">
    <citation type="submission" date="2024-01" db="EMBL/GenBank/DDBJ databases">
        <authorList>
            <person name="Webb A."/>
        </authorList>
    </citation>
    <scope>NUCLEOTIDE SEQUENCE</scope>
    <source>
        <strain evidence="3">Pm1</strain>
    </source>
</reference>
<feature type="region of interest" description="Disordered" evidence="1">
    <location>
        <begin position="1"/>
        <end position="50"/>
    </location>
</feature>
<dbReference type="GO" id="GO:0032012">
    <property type="term" value="P:regulation of ARF protein signal transduction"/>
    <property type="evidence" value="ECO:0007669"/>
    <property type="project" value="InterPro"/>
</dbReference>
<gene>
    <name evidence="3" type="ORF">PM001_LOCUS29950</name>
</gene>
<dbReference type="Gene3D" id="1.10.1000.11">
    <property type="entry name" value="Arf Nucleotide-binding Site Opener,domain 2"/>
    <property type="match status" value="1"/>
</dbReference>
<dbReference type="SMART" id="SM00222">
    <property type="entry name" value="Sec7"/>
    <property type="match status" value="1"/>
</dbReference>
<dbReference type="InterPro" id="IPR035999">
    <property type="entry name" value="Sec7_dom_sf"/>
</dbReference>
<dbReference type="Pfam" id="PF01369">
    <property type="entry name" value="Sec7"/>
    <property type="match status" value="1"/>
</dbReference>
<evidence type="ECO:0000256" key="1">
    <source>
        <dbReference type="SAM" id="MobiDB-lite"/>
    </source>
</evidence>
<accession>A0AAV1VD95</accession>
<dbReference type="CDD" id="cd00171">
    <property type="entry name" value="Sec7"/>
    <property type="match status" value="1"/>
</dbReference>
<evidence type="ECO:0000313" key="4">
    <source>
        <dbReference type="Proteomes" id="UP001162060"/>
    </source>
</evidence>
<dbReference type="EMBL" id="CAKLBY020000310">
    <property type="protein sequence ID" value="CAK7944800.1"/>
    <property type="molecule type" value="Genomic_DNA"/>
</dbReference>
<dbReference type="PANTHER" id="PTHR10663">
    <property type="entry name" value="GUANYL-NUCLEOTIDE EXCHANGE FACTOR"/>
    <property type="match status" value="1"/>
</dbReference>
<sequence>MGDHEELRKTPTPSQRSSASTSDASTTPRSQVSSQVNNVTSRRGLSDMENLSTPREIATMLHDMAHVDPQLVGHVVGEPDAKAQQVLYEYASLFMFRGVTFDVALRVYLGRFELPHEAQKIDRILQAFAKAYYTSNPDSFECPSEDAAYTLAFSVLLLNTDAHNPNLSRKFKMTRADFVRNYHRLGAGESGSARAEVPDGYLGQCYDLFVMDGIRHIEQKPAELLPDEVELEFSETVLGLEIETSFDGRTAVVKRDLNIRHIYSSKRQRQSSSASSTTSGSSFLTAGAKLLAAGSSILANIIATIDPEPEMSIEGWVIVAVGDDSTRQIGYALSRYLLQTAPRPVLIRFCEPSVYFASLE</sequence>
<dbReference type="GO" id="GO:0005085">
    <property type="term" value="F:guanyl-nucleotide exchange factor activity"/>
    <property type="evidence" value="ECO:0007669"/>
    <property type="project" value="InterPro"/>
</dbReference>
<name>A0AAV1VD95_9STRA</name>
<evidence type="ECO:0000313" key="3">
    <source>
        <dbReference type="EMBL" id="CAK7944800.1"/>
    </source>
</evidence>
<dbReference type="Proteomes" id="UP001162060">
    <property type="component" value="Unassembled WGS sequence"/>
</dbReference>
<organism evidence="3 4">
    <name type="scientific">Peronospora matthiolae</name>
    <dbReference type="NCBI Taxonomy" id="2874970"/>
    <lineage>
        <taxon>Eukaryota</taxon>
        <taxon>Sar</taxon>
        <taxon>Stramenopiles</taxon>
        <taxon>Oomycota</taxon>
        <taxon>Peronosporomycetes</taxon>
        <taxon>Peronosporales</taxon>
        <taxon>Peronosporaceae</taxon>
        <taxon>Peronospora</taxon>
    </lineage>
</organism>
<feature type="compositionally biased region" description="Low complexity" evidence="1">
    <location>
        <begin position="10"/>
        <end position="39"/>
    </location>
</feature>
<protein>
    <recommendedName>
        <fullName evidence="2">SEC7 domain-containing protein</fullName>
    </recommendedName>
</protein>
<dbReference type="Gene3D" id="1.10.220.20">
    <property type="match status" value="1"/>
</dbReference>